<evidence type="ECO:0000256" key="1">
    <source>
        <dbReference type="SAM" id="MobiDB-lite"/>
    </source>
</evidence>
<dbReference type="AlphaFoldDB" id="A0A1W0VVS4"/>
<protein>
    <submittedName>
        <fullName evidence="2">Uncharacterized protein</fullName>
    </submittedName>
</protein>
<reference evidence="3" key="2">
    <citation type="journal article" date="2018" name="Plant J.">
        <title>The Sorghum bicolor reference genome: improved assembly, gene annotations, a transcriptome atlas, and signatures of genome organization.</title>
        <authorList>
            <person name="McCormick R.F."/>
            <person name="Truong S.K."/>
            <person name="Sreedasyam A."/>
            <person name="Jenkins J."/>
            <person name="Shu S."/>
            <person name="Sims D."/>
            <person name="Kennedy M."/>
            <person name="Amirebrahimi M."/>
            <person name="Weers B.D."/>
            <person name="McKinley B."/>
            <person name="Mattison A."/>
            <person name="Morishige D.T."/>
            <person name="Grimwood J."/>
            <person name="Schmutz J."/>
            <person name="Mullet J.E."/>
        </authorList>
    </citation>
    <scope>NUCLEOTIDE SEQUENCE [LARGE SCALE GENOMIC DNA]</scope>
    <source>
        <strain evidence="3">cv. BTx623</strain>
    </source>
</reference>
<evidence type="ECO:0000313" key="2">
    <source>
        <dbReference type="EMBL" id="OQU86195.1"/>
    </source>
</evidence>
<accession>A0A1W0VVS4</accession>
<proteinExistence type="predicted"/>
<name>A0A1W0VVS4_SORBI</name>
<dbReference type="InParanoid" id="A0A1W0VVS4"/>
<gene>
    <name evidence="2" type="ORF">SORBI_3003G042150</name>
</gene>
<sequence length="111" mass="11888">MHVRDDDVVEHGGWKAWTHVAATRRPQGTTGQRLQGELNKALVSNTGSGSDSDPNIREADGRRNSLSAELAGFMATAITTGPHSMAKSPCQLTGSVRPLNSKRAKHDSQVL</sequence>
<reference evidence="2 3" key="1">
    <citation type="journal article" date="2009" name="Nature">
        <title>The Sorghum bicolor genome and the diversification of grasses.</title>
        <authorList>
            <person name="Paterson A.H."/>
            <person name="Bowers J.E."/>
            <person name="Bruggmann R."/>
            <person name="Dubchak I."/>
            <person name="Grimwood J."/>
            <person name="Gundlach H."/>
            <person name="Haberer G."/>
            <person name="Hellsten U."/>
            <person name="Mitros T."/>
            <person name="Poliakov A."/>
            <person name="Schmutz J."/>
            <person name="Spannagl M."/>
            <person name="Tang H."/>
            <person name="Wang X."/>
            <person name="Wicker T."/>
            <person name="Bharti A.K."/>
            <person name="Chapman J."/>
            <person name="Feltus F.A."/>
            <person name="Gowik U."/>
            <person name="Grigoriev I.V."/>
            <person name="Lyons E."/>
            <person name="Maher C.A."/>
            <person name="Martis M."/>
            <person name="Narechania A."/>
            <person name="Otillar R.P."/>
            <person name="Penning B.W."/>
            <person name="Salamov A.A."/>
            <person name="Wang Y."/>
            <person name="Zhang L."/>
            <person name="Carpita N.C."/>
            <person name="Freeling M."/>
            <person name="Gingle A.R."/>
            <person name="Hash C.T."/>
            <person name="Keller B."/>
            <person name="Klein P."/>
            <person name="Kresovich S."/>
            <person name="McCann M.C."/>
            <person name="Ming R."/>
            <person name="Peterson D.G."/>
            <person name="Mehboob-ur-Rahman"/>
            <person name="Ware D."/>
            <person name="Westhoff P."/>
            <person name="Mayer K.F."/>
            <person name="Messing J."/>
            <person name="Rokhsar D.S."/>
        </authorList>
    </citation>
    <scope>NUCLEOTIDE SEQUENCE [LARGE SCALE GENOMIC DNA]</scope>
    <source>
        <strain evidence="3">cv. BTx623</strain>
    </source>
</reference>
<organism evidence="2 3">
    <name type="scientific">Sorghum bicolor</name>
    <name type="common">Sorghum</name>
    <name type="synonym">Sorghum vulgare</name>
    <dbReference type="NCBI Taxonomy" id="4558"/>
    <lineage>
        <taxon>Eukaryota</taxon>
        <taxon>Viridiplantae</taxon>
        <taxon>Streptophyta</taxon>
        <taxon>Embryophyta</taxon>
        <taxon>Tracheophyta</taxon>
        <taxon>Spermatophyta</taxon>
        <taxon>Magnoliopsida</taxon>
        <taxon>Liliopsida</taxon>
        <taxon>Poales</taxon>
        <taxon>Poaceae</taxon>
        <taxon>PACMAD clade</taxon>
        <taxon>Panicoideae</taxon>
        <taxon>Andropogonodae</taxon>
        <taxon>Andropogoneae</taxon>
        <taxon>Sorghinae</taxon>
        <taxon>Sorghum</taxon>
    </lineage>
</organism>
<evidence type="ECO:0000313" key="3">
    <source>
        <dbReference type="Proteomes" id="UP000000768"/>
    </source>
</evidence>
<feature type="region of interest" description="Disordered" evidence="1">
    <location>
        <begin position="80"/>
        <end position="111"/>
    </location>
</feature>
<dbReference type="Proteomes" id="UP000000768">
    <property type="component" value="Chromosome 3"/>
</dbReference>
<dbReference type="EMBL" id="CM000762">
    <property type="protein sequence ID" value="OQU86195.1"/>
    <property type="molecule type" value="Genomic_DNA"/>
</dbReference>
<keyword evidence="3" id="KW-1185">Reference proteome</keyword>
<dbReference type="Gramene" id="OQU86195">
    <property type="protein sequence ID" value="OQU86195"/>
    <property type="gene ID" value="SORBI_3003G042150"/>
</dbReference>